<dbReference type="KEGG" id="glz:GLAREA_07147"/>
<evidence type="ECO:0000256" key="6">
    <source>
        <dbReference type="ARBA" id="ARBA00023136"/>
    </source>
</evidence>
<feature type="region of interest" description="Disordered" evidence="7">
    <location>
        <begin position="212"/>
        <end position="244"/>
    </location>
</feature>
<dbReference type="GO" id="GO:0000329">
    <property type="term" value="C:fungal-type vacuole membrane"/>
    <property type="evidence" value="ECO:0007669"/>
    <property type="project" value="TreeGrafter"/>
</dbReference>
<evidence type="ECO:0000313" key="10">
    <source>
        <dbReference type="Proteomes" id="UP000016922"/>
    </source>
</evidence>
<keyword evidence="4 8" id="KW-0812">Transmembrane</keyword>
<feature type="transmembrane region" description="Helical" evidence="8">
    <location>
        <begin position="665"/>
        <end position="687"/>
    </location>
</feature>
<feature type="transmembrane region" description="Helical" evidence="8">
    <location>
        <begin position="85"/>
        <end position="105"/>
    </location>
</feature>
<dbReference type="InterPro" id="IPR045035">
    <property type="entry name" value="YSL-like"/>
</dbReference>
<proteinExistence type="inferred from homology"/>
<feature type="transmembrane region" description="Helical" evidence="8">
    <location>
        <begin position="352"/>
        <end position="372"/>
    </location>
</feature>
<sequence>MAPDRGDSSSSSNPDYQSISPTPPHSSNDEAPRSSQARRRSDARRYLASHASEGQNFTLRGILVGLGVGLIICFSNMYFGLQTGWVSSMSMPSSLIGFAFFKTLVRHLDLPFTPVENVLVQTVAGSMGTMPLGCGFVGVMPALNYMLKKEEGGPIFLSLWRLILWSLGLCFFGVVFAVPLRKQVIIREKLKFPSGTATALMIGVLHGRESISEGFSESSTSENEDREGLLHGDERSEANVEEVDKSQQSTWKSKVRLLMISFAISGIYTLATYFFPILRNLPIFGTKLASTWLWTLNPSLAYVGQGIIMGPSTTTHMLLGAILGWGLLSPLAKGKGWAPGEVDDWETGSKGWIVWISLAIMLADAVISLGYISYQTLAKSRSNTGKGYFKESYQKVRNGDWQGLINQITGKPDGGYSALAGQDASTPLEETGPGGQPESTMSEEEIKDLPEPDAPPEHLVNNRTVWIGLVLSILFCVGTIRIVFGELIPIYANVIAVFMALILSIMGVRALGETDLNPVSGISKLAQLFFAVIIPQTNKNSVLINLVAGAVSEAGALQAGDLMQDLKTGHLLGAAPNAQFWGQIIGSAVGAVVSALIYRLYTSVYKVPGELFQVPTGYVWIFTARLVTGKGLPPMAAQWAAGAAVVFSITTIIKMSNSKKAWYPWIPGGIAVAVGMYNVPSFTLARAIGGFLNYYWKVYRKRDETPIVVLASGLILGEGVMSILNLLLASASVPQLKHGKWT</sequence>
<organism evidence="9 10">
    <name type="scientific">Glarea lozoyensis (strain ATCC 20868 / MF5171)</name>
    <dbReference type="NCBI Taxonomy" id="1116229"/>
    <lineage>
        <taxon>Eukaryota</taxon>
        <taxon>Fungi</taxon>
        <taxon>Dikarya</taxon>
        <taxon>Ascomycota</taxon>
        <taxon>Pezizomycotina</taxon>
        <taxon>Leotiomycetes</taxon>
        <taxon>Helotiales</taxon>
        <taxon>Helotiaceae</taxon>
        <taxon>Glarea</taxon>
    </lineage>
</organism>
<feature type="region of interest" description="Disordered" evidence="7">
    <location>
        <begin position="419"/>
        <end position="454"/>
    </location>
</feature>
<feature type="transmembrane region" description="Helical" evidence="8">
    <location>
        <begin position="255"/>
        <end position="275"/>
    </location>
</feature>
<dbReference type="eggNOG" id="ENOG502QQ2H">
    <property type="taxonomic scope" value="Eukaryota"/>
</dbReference>
<dbReference type="NCBIfam" id="TIGR00728">
    <property type="entry name" value="OPT_sfam"/>
    <property type="match status" value="1"/>
</dbReference>
<evidence type="ECO:0000256" key="4">
    <source>
        <dbReference type="ARBA" id="ARBA00022692"/>
    </source>
</evidence>
<keyword evidence="3" id="KW-0813">Transport</keyword>
<protein>
    <recommendedName>
        <fullName evidence="11">OPT superfamily oligopeptide transporter</fullName>
    </recommendedName>
</protein>
<dbReference type="GO" id="GO:0035673">
    <property type="term" value="F:oligopeptide transmembrane transporter activity"/>
    <property type="evidence" value="ECO:0007669"/>
    <property type="project" value="InterPro"/>
</dbReference>
<keyword evidence="6 8" id="KW-0472">Membrane</keyword>
<keyword evidence="10" id="KW-1185">Reference proteome</keyword>
<gene>
    <name evidence="9" type="ORF">GLAREA_07147</name>
</gene>
<dbReference type="PANTHER" id="PTHR31645">
    <property type="entry name" value="OLIGOPEPTIDE TRANSPORTER YGL114W-RELATED"/>
    <property type="match status" value="1"/>
</dbReference>
<keyword evidence="5 8" id="KW-1133">Transmembrane helix</keyword>
<feature type="transmembrane region" description="Helical" evidence="8">
    <location>
        <begin position="636"/>
        <end position="653"/>
    </location>
</feature>
<feature type="compositionally biased region" description="Basic and acidic residues" evidence="7">
    <location>
        <begin position="226"/>
        <end position="244"/>
    </location>
</feature>
<dbReference type="Pfam" id="PF03169">
    <property type="entry name" value="OPT"/>
    <property type="match status" value="1"/>
</dbReference>
<evidence type="ECO:0000256" key="7">
    <source>
        <dbReference type="SAM" id="MobiDB-lite"/>
    </source>
</evidence>
<dbReference type="PANTHER" id="PTHR31645:SF0">
    <property type="entry name" value="OLIGOPEPTIDE TRANSPORTER YGL114W-RELATED"/>
    <property type="match status" value="1"/>
</dbReference>
<feature type="compositionally biased region" description="Low complexity" evidence="7">
    <location>
        <begin position="8"/>
        <end position="20"/>
    </location>
</feature>
<feature type="region of interest" description="Disordered" evidence="7">
    <location>
        <begin position="1"/>
        <end position="45"/>
    </location>
</feature>
<dbReference type="EMBL" id="KE145357">
    <property type="protein sequence ID" value="EPE34134.1"/>
    <property type="molecule type" value="Genomic_DNA"/>
</dbReference>
<feature type="transmembrane region" description="Helical" evidence="8">
    <location>
        <begin position="57"/>
        <end position="79"/>
    </location>
</feature>
<evidence type="ECO:0000313" key="9">
    <source>
        <dbReference type="EMBL" id="EPE34134.1"/>
    </source>
</evidence>
<feature type="compositionally biased region" description="Low complexity" evidence="7">
    <location>
        <begin position="212"/>
        <end position="221"/>
    </location>
</feature>
<dbReference type="HOGENOM" id="CLU_010539_2_0_1"/>
<dbReference type="Proteomes" id="UP000016922">
    <property type="component" value="Unassembled WGS sequence"/>
</dbReference>
<feature type="transmembrane region" description="Helical" evidence="8">
    <location>
        <begin position="465"/>
        <end position="484"/>
    </location>
</feature>
<accession>S3DAI2</accession>
<evidence type="ECO:0000256" key="3">
    <source>
        <dbReference type="ARBA" id="ARBA00022448"/>
    </source>
</evidence>
<evidence type="ECO:0000256" key="1">
    <source>
        <dbReference type="ARBA" id="ARBA00004141"/>
    </source>
</evidence>
<feature type="transmembrane region" description="Helical" evidence="8">
    <location>
        <begin position="315"/>
        <end position="332"/>
    </location>
</feature>
<feature type="transmembrane region" description="Helical" evidence="8">
    <location>
        <begin position="580"/>
        <end position="601"/>
    </location>
</feature>
<dbReference type="AlphaFoldDB" id="S3DAI2"/>
<dbReference type="OMA" id="TPTAYVW"/>
<comment type="subcellular location">
    <subcellularLocation>
        <location evidence="1">Membrane</location>
        <topology evidence="1">Multi-pass membrane protein</topology>
    </subcellularLocation>
</comment>
<name>S3DAI2_GLAL2</name>
<evidence type="ECO:0000256" key="5">
    <source>
        <dbReference type="ARBA" id="ARBA00022989"/>
    </source>
</evidence>
<evidence type="ECO:0000256" key="2">
    <source>
        <dbReference type="ARBA" id="ARBA00008807"/>
    </source>
</evidence>
<dbReference type="InterPro" id="IPR004813">
    <property type="entry name" value="OPT"/>
</dbReference>
<comment type="similarity">
    <text evidence="2">Belongs to the oligopeptide OPT transporter family.</text>
</comment>
<dbReference type="OrthoDB" id="627262at2759"/>
<feature type="transmembrane region" description="Helical" evidence="8">
    <location>
        <begin position="159"/>
        <end position="180"/>
    </location>
</feature>
<dbReference type="STRING" id="1116229.S3DAI2"/>
<feature type="transmembrane region" description="Helical" evidence="8">
    <location>
        <begin position="490"/>
        <end position="511"/>
    </location>
</feature>
<dbReference type="GeneID" id="19466200"/>
<evidence type="ECO:0008006" key="11">
    <source>
        <dbReference type="Google" id="ProtNLM"/>
    </source>
</evidence>
<dbReference type="RefSeq" id="XP_008079286.1">
    <property type="nucleotide sequence ID" value="XM_008081095.1"/>
</dbReference>
<feature type="transmembrane region" description="Helical" evidence="8">
    <location>
        <begin position="707"/>
        <end position="728"/>
    </location>
</feature>
<feature type="transmembrane region" description="Helical" evidence="8">
    <location>
        <begin position="117"/>
        <end position="139"/>
    </location>
</feature>
<reference evidence="9 10" key="1">
    <citation type="journal article" date="2013" name="BMC Genomics">
        <title>Genomics-driven discovery of the pneumocandin biosynthetic gene cluster in the fungus Glarea lozoyensis.</title>
        <authorList>
            <person name="Chen L."/>
            <person name="Yue Q."/>
            <person name="Zhang X."/>
            <person name="Xiang M."/>
            <person name="Wang C."/>
            <person name="Li S."/>
            <person name="Che Y."/>
            <person name="Ortiz-Lopez F.J."/>
            <person name="Bills G.F."/>
            <person name="Liu X."/>
            <person name="An Z."/>
        </authorList>
    </citation>
    <scope>NUCLEOTIDE SEQUENCE [LARGE SCALE GENOMIC DNA]</scope>
    <source>
        <strain evidence="10">ATCC 20868 / MF5171</strain>
    </source>
</reference>
<evidence type="ECO:0000256" key="8">
    <source>
        <dbReference type="SAM" id="Phobius"/>
    </source>
</evidence>